<name>J0D1I5_AURST</name>
<dbReference type="AlphaFoldDB" id="J0D1I5"/>
<evidence type="ECO:0008006" key="3">
    <source>
        <dbReference type="Google" id="ProtNLM"/>
    </source>
</evidence>
<organism evidence="1 2">
    <name type="scientific">Auricularia subglabra (strain TFB-10046 / SS5)</name>
    <name type="common">White-rot fungus</name>
    <name type="synonym">Auricularia delicata (strain TFB10046)</name>
    <dbReference type="NCBI Taxonomy" id="717982"/>
    <lineage>
        <taxon>Eukaryota</taxon>
        <taxon>Fungi</taxon>
        <taxon>Dikarya</taxon>
        <taxon>Basidiomycota</taxon>
        <taxon>Agaricomycotina</taxon>
        <taxon>Agaricomycetes</taxon>
        <taxon>Auriculariales</taxon>
        <taxon>Auriculariaceae</taxon>
        <taxon>Auricularia</taxon>
    </lineage>
</organism>
<protein>
    <recommendedName>
        <fullName evidence="3">F-box domain-containing protein</fullName>
    </recommendedName>
</protein>
<dbReference type="InterPro" id="IPR036047">
    <property type="entry name" value="F-box-like_dom_sf"/>
</dbReference>
<gene>
    <name evidence="1" type="ORF">AURDEDRAFT_128074</name>
</gene>
<dbReference type="Proteomes" id="UP000006514">
    <property type="component" value="Unassembled WGS sequence"/>
</dbReference>
<sequence>MFPRSTDSDSSAPAKEDGIYRIPLEHILEVMQHFSQDDLRRVSKVSHYLRDAASNAGLCMHAVLNPSHHRYQSRVKTLNNILQYGKQTGKLNVSLVVDMHCPFRIHSSSRCARHNLLETLCDSIARAMPFIATLSIQTSECTRGVYEALAAAPAPRLRALSIGGHNLRLFDVLSGGVAPVLRDLSIIPVSASLLKKTPAFHNVTELRLWIDARECPDDRPHHLNLALLFPSVICLEFCAYNLPSALTLGCAGLELRYLEVDSYTAPCFCDMRPS</sequence>
<evidence type="ECO:0000313" key="2">
    <source>
        <dbReference type="Proteomes" id="UP000006514"/>
    </source>
</evidence>
<dbReference type="EMBL" id="JH687810">
    <property type="protein sequence ID" value="EJD39701.1"/>
    <property type="molecule type" value="Genomic_DNA"/>
</dbReference>
<proteinExistence type="predicted"/>
<dbReference type="InParanoid" id="J0D1I5"/>
<dbReference type="KEGG" id="adl:AURDEDRAFT_128074"/>
<dbReference type="SUPFAM" id="SSF81383">
    <property type="entry name" value="F-box domain"/>
    <property type="match status" value="1"/>
</dbReference>
<evidence type="ECO:0000313" key="1">
    <source>
        <dbReference type="EMBL" id="EJD39701.1"/>
    </source>
</evidence>
<keyword evidence="2" id="KW-1185">Reference proteome</keyword>
<accession>J0D1I5</accession>
<reference evidence="2" key="1">
    <citation type="journal article" date="2012" name="Science">
        <title>The Paleozoic origin of enzymatic lignin decomposition reconstructed from 31 fungal genomes.</title>
        <authorList>
            <person name="Floudas D."/>
            <person name="Binder M."/>
            <person name="Riley R."/>
            <person name="Barry K."/>
            <person name="Blanchette R.A."/>
            <person name="Henrissat B."/>
            <person name="Martinez A.T."/>
            <person name="Otillar R."/>
            <person name="Spatafora J.W."/>
            <person name="Yadav J.S."/>
            <person name="Aerts A."/>
            <person name="Benoit I."/>
            <person name="Boyd A."/>
            <person name="Carlson A."/>
            <person name="Copeland A."/>
            <person name="Coutinho P.M."/>
            <person name="de Vries R.P."/>
            <person name="Ferreira P."/>
            <person name="Findley K."/>
            <person name="Foster B."/>
            <person name="Gaskell J."/>
            <person name="Glotzer D."/>
            <person name="Gorecki P."/>
            <person name="Heitman J."/>
            <person name="Hesse C."/>
            <person name="Hori C."/>
            <person name="Igarashi K."/>
            <person name="Jurgens J.A."/>
            <person name="Kallen N."/>
            <person name="Kersten P."/>
            <person name="Kohler A."/>
            <person name="Kuees U."/>
            <person name="Kumar T.K.A."/>
            <person name="Kuo A."/>
            <person name="LaButti K."/>
            <person name="Larrondo L.F."/>
            <person name="Lindquist E."/>
            <person name="Ling A."/>
            <person name="Lombard V."/>
            <person name="Lucas S."/>
            <person name="Lundell T."/>
            <person name="Martin R."/>
            <person name="McLaughlin D.J."/>
            <person name="Morgenstern I."/>
            <person name="Morin E."/>
            <person name="Murat C."/>
            <person name="Nagy L.G."/>
            <person name="Nolan M."/>
            <person name="Ohm R.A."/>
            <person name="Patyshakuliyeva A."/>
            <person name="Rokas A."/>
            <person name="Ruiz-Duenas F.J."/>
            <person name="Sabat G."/>
            <person name="Salamov A."/>
            <person name="Samejima M."/>
            <person name="Schmutz J."/>
            <person name="Slot J.C."/>
            <person name="St John F."/>
            <person name="Stenlid J."/>
            <person name="Sun H."/>
            <person name="Sun S."/>
            <person name="Syed K."/>
            <person name="Tsang A."/>
            <person name="Wiebenga A."/>
            <person name="Young D."/>
            <person name="Pisabarro A."/>
            <person name="Eastwood D.C."/>
            <person name="Martin F."/>
            <person name="Cullen D."/>
            <person name="Grigoriev I.V."/>
            <person name="Hibbett D.S."/>
        </authorList>
    </citation>
    <scope>NUCLEOTIDE SEQUENCE [LARGE SCALE GENOMIC DNA]</scope>
    <source>
        <strain evidence="2">TFB10046</strain>
    </source>
</reference>